<reference evidence="2" key="2">
    <citation type="submission" date="2020-09" db="EMBL/GenBank/DDBJ databases">
        <authorList>
            <person name="Sun Q."/>
            <person name="Zhou Y."/>
        </authorList>
    </citation>
    <scope>NUCLEOTIDE SEQUENCE</scope>
    <source>
        <strain evidence="2">CGMCC 1.15360</strain>
    </source>
</reference>
<comment type="caution">
    <text evidence="2">The sequence shown here is derived from an EMBL/GenBank/DDBJ whole genome shotgun (WGS) entry which is preliminary data.</text>
</comment>
<evidence type="ECO:0000313" key="2">
    <source>
        <dbReference type="EMBL" id="GGD85337.1"/>
    </source>
</evidence>
<reference evidence="2" key="1">
    <citation type="journal article" date="2014" name="Int. J. Syst. Evol. Microbiol.">
        <title>Complete genome sequence of Corynebacterium casei LMG S-19264T (=DSM 44701T), isolated from a smear-ripened cheese.</title>
        <authorList>
            <consortium name="US DOE Joint Genome Institute (JGI-PGF)"/>
            <person name="Walter F."/>
            <person name="Albersmeier A."/>
            <person name="Kalinowski J."/>
            <person name="Ruckert C."/>
        </authorList>
    </citation>
    <scope>NUCLEOTIDE SEQUENCE</scope>
    <source>
        <strain evidence="2">CGMCC 1.15360</strain>
    </source>
</reference>
<dbReference type="AlphaFoldDB" id="A0A916ZB50"/>
<sequence length="104" mass="10843">MKSSISCAALLVALSAGTAQATGPIAPPPPYVPEIVPMPDPDWGGFYIGGSVGLSQGDMFDIGGPYDLADDSFTGSIFAGYRWCRVALNCEMRNPTKSTALLCP</sequence>
<evidence type="ECO:0008006" key="4">
    <source>
        <dbReference type="Google" id="ProtNLM"/>
    </source>
</evidence>
<dbReference type="SUPFAM" id="SSF56925">
    <property type="entry name" value="OMPA-like"/>
    <property type="match status" value="1"/>
</dbReference>
<accession>A0A916ZB50</accession>
<dbReference type="Proteomes" id="UP000612349">
    <property type="component" value="Unassembled WGS sequence"/>
</dbReference>
<gene>
    <name evidence="2" type="ORF">GCM10010990_39140</name>
</gene>
<keyword evidence="3" id="KW-1185">Reference proteome</keyword>
<dbReference type="OrthoDB" id="268975at2"/>
<dbReference type="EMBL" id="BMIP01000029">
    <property type="protein sequence ID" value="GGD85337.1"/>
    <property type="molecule type" value="Genomic_DNA"/>
</dbReference>
<feature type="chain" id="PRO_5037548850" description="Porin family protein" evidence="1">
    <location>
        <begin position="22"/>
        <end position="104"/>
    </location>
</feature>
<organism evidence="2 3">
    <name type="scientific">Croceicoccus mobilis</name>
    <dbReference type="NCBI Taxonomy" id="1703339"/>
    <lineage>
        <taxon>Bacteria</taxon>
        <taxon>Pseudomonadati</taxon>
        <taxon>Pseudomonadota</taxon>
        <taxon>Alphaproteobacteria</taxon>
        <taxon>Sphingomonadales</taxon>
        <taxon>Erythrobacteraceae</taxon>
        <taxon>Croceicoccus</taxon>
    </lineage>
</organism>
<protein>
    <recommendedName>
        <fullName evidence="4">Porin family protein</fullName>
    </recommendedName>
</protein>
<dbReference type="InterPro" id="IPR011250">
    <property type="entry name" value="OMP/PagP_B-barrel"/>
</dbReference>
<proteinExistence type="predicted"/>
<evidence type="ECO:0000256" key="1">
    <source>
        <dbReference type="SAM" id="SignalP"/>
    </source>
</evidence>
<evidence type="ECO:0000313" key="3">
    <source>
        <dbReference type="Proteomes" id="UP000612349"/>
    </source>
</evidence>
<name>A0A916ZB50_9SPHN</name>
<keyword evidence="1" id="KW-0732">Signal</keyword>
<dbReference type="RefSeq" id="WP_066769423.1">
    <property type="nucleotide sequence ID" value="NZ_BMIP01000029.1"/>
</dbReference>
<feature type="signal peptide" evidence="1">
    <location>
        <begin position="1"/>
        <end position="21"/>
    </location>
</feature>